<feature type="compositionally biased region" description="Basic and acidic residues" evidence="4">
    <location>
        <begin position="187"/>
        <end position="201"/>
    </location>
</feature>
<evidence type="ECO:0000256" key="1">
    <source>
        <dbReference type="ARBA" id="ARBA00004123"/>
    </source>
</evidence>
<dbReference type="Proteomes" id="UP001061958">
    <property type="component" value="Unassembled WGS sequence"/>
</dbReference>
<feature type="compositionally biased region" description="Acidic residues" evidence="4">
    <location>
        <begin position="205"/>
        <end position="214"/>
    </location>
</feature>
<comment type="similarity">
    <text evidence="2">Belongs to the BUD31 (G10) family.</text>
</comment>
<organism evidence="5 6">
    <name type="scientific">Galdieria partita</name>
    <dbReference type="NCBI Taxonomy" id="83374"/>
    <lineage>
        <taxon>Eukaryota</taxon>
        <taxon>Rhodophyta</taxon>
        <taxon>Bangiophyceae</taxon>
        <taxon>Galdieriales</taxon>
        <taxon>Galdieriaceae</taxon>
        <taxon>Galdieria</taxon>
    </lineage>
</organism>
<sequence length="230" mass="26983">MSWRHRIRQKKLPKGFELIETQLEKFEDEMREIMNDTMEDKMRNELTWKVHKLHWKKNRFIFNLYYKEKSISKELFDFLVREKVVDANLISKWRKPGYENLCSLAVISKTNTNFRTAGVCRVPLKDRHGQITPNVLTGCISCASGDGGPIWWDDPIPANLLRKLRELGQLPPEEEEEEDTTVEDEEKQVVEENAETEKKQPTDGTVEEEQDESQVDTTQGSEGTKRRKKE</sequence>
<dbReference type="GO" id="GO:0005681">
    <property type="term" value="C:spliceosomal complex"/>
    <property type="evidence" value="ECO:0007669"/>
    <property type="project" value="TreeGrafter"/>
</dbReference>
<dbReference type="AlphaFoldDB" id="A0A9C7Q3R1"/>
<comment type="subcellular location">
    <subcellularLocation>
        <location evidence="1">Nucleus</location>
    </subcellularLocation>
</comment>
<evidence type="ECO:0008006" key="7">
    <source>
        <dbReference type="Google" id="ProtNLM"/>
    </source>
</evidence>
<keyword evidence="3" id="KW-0539">Nucleus</keyword>
<dbReference type="Pfam" id="PF01125">
    <property type="entry name" value="BUD31"/>
    <property type="match status" value="1"/>
</dbReference>
<proteinExistence type="inferred from homology"/>
<keyword evidence="6" id="KW-1185">Reference proteome</keyword>
<dbReference type="InterPro" id="IPR001748">
    <property type="entry name" value="BUD31"/>
</dbReference>
<reference evidence="5" key="1">
    <citation type="journal article" date="2022" name="Proc. Natl. Acad. Sci. U.S.A.">
        <title>Life cycle and functional genomics of the unicellular red alga Galdieria for elucidating algal and plant evolution and industrial use.</title>
        <authorList>
            <person name="Hirooka S."/>
            <person name="Itabashi T."/>
            <person name="Ichinose T.M."/>
            <person name="Onuma R."/>
            <person name="Fujiwara T."/>
            <person name="Yamashita S."/>
            <person name="Jong L.W."/>
            <person name="Tomita R."/>
            <person name="Iwane A.H."/>
            <person name="Miyagishima S.Y."/>
        </authorList>
    </citation>
    <scope>NUCLEOTIDE SEQUENCE</scope>
    <source>
        <strain evidence="5">NBRC 102759</strain>
    </source>
</reference>
<dbReference type="PRINTS" id="PR00322">
    <property type="entry name" value="G10"/>
</dbReference>
<feature type="region of interest" description="Disordered" evidence="4">
    <location>
        <begin position="170"/>
        <end position="230"/>
    </location>
</feature>
<protein>
    <recommendedName>
        <fullName evidence="7">G10 protein</fullName>
    </recommendedName>
</protein>
<feature type="compositionally biased region" description="Acidic residues" evidence="4">
    <location>
        <begin position="172"/>
        <end position="186"/>
    </location>
</feature>
<accession>A0A9C7Q3R1</accession>
<dbReference type="GO" id="GO:0000398">
    <property type="term" value="P:mRNA splicing, via spliceosome"/>
    <property type="evidence" value="ECO:0007669"/>
    <property type="project" value="TreeGrafter"/>
</dbReference>
<comment type="caution">
    <text evidence="5">The sequence shown here is derived from an EMBL/GenBank/DDBJ whole genome shotgun (WGS) entry which is preliminary data.</text>
</comment>
<dbReference type="EMBL" id="BQMJ01000072">
    <property type="protein sequence ID" value="GJQ15666.1"/>
    <property type="molecule type" value="Genomic_DNA"/>
</dbReference>
<name>A0A9C7Q3R1_9RHOD</name>
<evidence type="ECO:0000256" key="2">
    <source>
        <dbReference type="ARBA" id="ARBA00005287"/>
    </source>
</evidence>
<dbReference type="PANTHER" id="PTHR19411:SF0">
    <property type="entry name" value="PROTEIN BUD31 HOMOLOG"/>
    <property type="match status" value="1"/>
</dbReference>
<reference evidence="5" key="2">
    <citation type="submission" date="2022-01" db="EMBL/GenBank/DDBJ databases">
        <authorList>
            <person name="Hirooka S."/>
            <person name="Miyagishima S.Y."/>
        </authorList>
    </citation>
    <scope>NUCLEOTIDE SEQUENCE</scope>
    <source>
        <strain evidence="5">NBRC 102759</strain>
    </source>
</reference>
<gene>
    <name evidence="5" type="ORF">GpartN1_g7457.t1</name>
</gene>
<evidence type="ECO:0000256" key="4">
    <source>
        <dbReference type="SAM" id="MobiDB-lite"/>
    </source>
</evidence>
<evidence type="ECO:0000313" key="5">
    <source>
        <dbReference type="EMBL" id="GJQ15666.1"/>
    </source>
</evidence>
<evidence type="ECO:0000313" key="6">
    <source>
        <dbReference type="Proteomes" id="UP001061958"/>
    </source>
</evidence>
<dbReference type="PANTHER" id="PTHR19411">
    <property type="entry name" value="PROTEIN BUD31-RELATED"/>
    <property type="match status" value="1"/>
</dbReference>
<evidence type="ECO:0000256" key="3">
    <source>
        <dbReference type="ARBA" id="ARBA00023242"/>
    </source>
</evidence>
<dbReference type="OrthoDB" id="277109at2759"/>